<dbReference type="Proteomes" id="UP000824469">
    <property type="component" value="Unassembled WGS sequence"/>
</dbReference>
<keyword evidence="3" id="KW-1185">Reference proteome</keyword>
<dbReference type="EMBL" id="JAHRHJ020000005">
    <property type="protein sequence ID" value="KAH9315387.1"/>
    <property type="molecule type" value="Genomic_DNA"/>
</dbReference>
<evidence type="ECO:0000313" key="2">
    <source>
        <dbReference type="EMBL" id="KAH9315387.1"/>
    </source>
</evidence>
<evidence type="ECO:0000256" key="1">
    <source>
        <dbReference type="SAM" id="MobiDB-lite"/>
    </source>
</evidence>
<comment type="caution">
    <text evidence="2">The sequence shown here is derived from an EMBL/GenBank/DDBJ whole genome shotgun (WGS) entry which is preliminary data.</text>
</comment>
<evidence type="ECO:0000313" key="3">
    <source>
        <dbReference type="Proteomes" id="UP000824469"/>
    </source>
</evidence>
<organism evidence="2 3">
    <name type="scientific">Taxus chinensis</name>
    <name type="common">Chinese yew</name>
    <name type="synonym">Taxus wallichiana var. chinensis</name>
    <dbReference type="NCBI Taxonomy" id="29808"/>
    <lineage>
        <taxon>Eukaryota</taxon>
        <taxon>Viridiplantae</taxon>
        <taxon>Streptophyta</taxon>
        <taxon>Embryophyta</taxon>
        <taxon>Tracheophyta</taxon>
        <taxon>Spermatophyta</taxon>
        <taxon>Pinopsida</taxon>
        <taxon>Pinidae</taxon>
        <taxon>Conifers II</taxon>
        <taxon>Cupressales</taxon>
        <taxon>Taxaceae</taxon>
        <taxon>Taxus</taxon>
    </lineage>
</organism>
<name>A0AA38G365_TAXCH</name>
<feature type="region of interest" description="Disordered" evidence="1">
    <location>
        <begin position="43"/>
        <end position="62"/>
    </location>
</feature>
<feature type="non-terminal residue" evidence="2">
    <location>
        <position position="1"/>
    </location>
</feature>
<accession>A0AA38G365</accession>
<reference evidence="2 3" key="1">
    <citation type="journal article" date="2021" name="Nat. Plants">
        <title>The Taxus genome provides insights into paclitaxel biosynthesis.</title>
        <authorList>
            <person name="Xiong X."/>
            <person name="Gou J."/>
            <person name="Liao Q."/>
            <person name="Li Y."/>
            <person name="Zhou Q."/>
            <person name="Bi G."/>
            <person name="Li C."/>
            <person name="Du R."/>
            <person name="Wang X."/>
            <person name="Sun T."/>
            <person name="Guo L."/>
            <person name="Liang H."/>
            <person name="Lu P."/>
            <person name="Wu Y."/>
            <person name="Zhang Z."/>
            <person name="Ro D.K."/>
            <person name="Shang Y."/>
            <person name="Huang S."/>
            <person name="Yan J."/>
        </authorList>
    </citation>
    <scope>NUCLEOTIDE SEQUENCE [LARGE SCALE GENOMIC DNA]</scope>
    <source>
        <strain evidence="2">Ta-2019</strain>
    </source>
</reference>
<dbReference type="AlphaFoldDB" id="A0AA38G365"/>
<sequence length="62" mass="6989">LEGTLASEPFTYSRRARGVIDLTFDLLQRHNFSVTLAHFSSLSSVDWSSRSVSPPRRKHPSS</sequence>
<gene>
    <name evidence="2" type="ORF">KI387_024014</name>
</gene>
<feature type="non-terminal residue" evidence="2">
    <location>
        <position position="62"/>
    </location>
</feature>
<proteinExistence type="predicted"/>
<protein>
    <submittedName>
        <fullName evidence="2">Uncharacterized protein</fullName>
    </submittedName>
</protein>
<feature type="compositionally biased region" description="Low complexity" evidence="1">
    <location>
        <begin position="43"/>
        <end position="54"/>
    </location>
</feature>